<organism evidence="1 2">
    <name type="scientific">Coprinellus micaceus</name>
    <name type="common">Glistening ink-cap mushroom</name>
    <name type="synonym">Coprinus micaceus</name>
    <dbReference type="NCBI Taxonomy" id="71717"/>
    <lineage>
        <taxon>Eukaryota</taxon>
        <taxon>Fungi</taxon>
        <taxon>Dikarya</taxon>
        <taxon>Basidiomycota</taxon>
        <taxon>Agaricomycotina</taxon>
        <taxon>Agaricomycetes</taxon>
        <taxon>Agaricomycetidae</taxon>
        <taxon>Agaricales</taxon>
        <taxon>Agaricineae</taxon>
        <taxon>Psathyrellaceae</taxon>
        <taxon>Coprinellus</taxon>
    </lineage>
</organism>
<name>A0A4Y7TKC5_COPMI</name>
<keyword evidence="2" id="KW-1185">Reference proteome</keyword>
<dbReference type="AlphaFoldDB" id="A0A4Y7TKC5"/>
<gene>
    <name evidence="1" type="ORF">FA13DRAFT_126074</name>
</gene>
<comment type="caution">
    <text evidence="1">The sequence shown here is derived from an EMBL/GenBank/DDBJ whole genome shotgun (WGS) entry which is preliminary data.</text>
</comment>
<reference evidence="1 2" key="1">
    <citation type="journal article" date="2019" name="Nat. Ecol. Evol.">
        <title>Megaphylogeny resolves global patterns of mushroom evolution.</title>
        <authorList>
            <person name="Varga T."/>
            <person name="Krizsan K."/>
            <person name="Foldi C."/>
            <person name="Dima B."/>
            <person name="Sanchez-Garcia M."/>
            <person name="Sanchez-Ramirez S."/>
            <person name="Szollosi G.J."/>
            <person name="Szarkandi J.G."/>
            <person name="Papp V."/>
            <person name="Albert L."/>
            <person name="Andreopoulos W."/>
            <person name="Angelini C."/>
            <person name="Antonin V."/>
            <person name="Barry K.W."/>
            <person name="Bougher N.L."/>
            <person name="Buchanan P."/>
            <person name="Buyck B."/>
            <person name="Bense V."/>
            <person name="Catcheside P."/>
            <person name="Chovatia M."/>
            <person name="Cooper J."/>
            <person name="Damon W."/>
            <person name="Desjardin D."/>
            <person name="Finy P."/>
            <person name="Geml J."/>
            <person name="Haridas S."/>
            <person name="Hughes K."/>
            <person name="Justo A."/>
            <person name="Karasinski D."/>
            <person name="Kautmanova I."/>
            <person name="Kiss B."/>
            <person name="Kocsube S."/>
            <person name="Kotiranta H."/>
            <person name="LaButti K.M."/>
            <person name="Lechner B.E."/>
            <person name="Liimatainen K."/>
            <person name="Lipzen A."/>
            <person name="Lukacs Z."/>
            <person name="Mihaltcheva S."/>
            <person name="Morgado L.N."/>
            <person name="Niskanen T."/>
            <person name="Noordeloos M.E."/>
            <person name="Ohm R.A."/>
            <person name="Ortiz-Santana B."/>
            <person name="Ovrebo C."/>
            <person name="Racz N."/>
            <person name="Riley R."/>
            <person name="Savchenko A."/>
            <person name="Shiryaev A."/>
            <person name="Soop K."/>
            <person name="Spirin V."/>
            <person name="Szebenyi C."/>
            <person name="Tomsovsky M."/>
            <person name="Tulloss R.E."/>
            <person name="Uehling J."/>
            <person name="Grigoriev I.V."/>
            <person name="Vagvolgyi C."/>
            <person name="Papp T."/>
            <person name="Martin F.M."/>
            <person name="Miettinen O."/>
            <person name="Hibbett D.S."/>
            <person name="Nagy L.G."/>
        </authorList>
    </citation>
    <scope>NUCLEOTIDE SEQUENCE [LARGE SCALE GENOMIC DNA]</scope>
    <source>
        <strain evidence="1 2">FP101781</strain>
    </source>
</reference>
<accession>A0A4Y7TKC5</accession>
<proteinExistence type="predicted"/>
<evidence type="ECO:0000313" key="1">
    <source>
        <dbReference type="EMBL" id="TEB33992.1"/>
    </source>
</evidence>
<protein>
    <submittedName>
        <fullName evidence="1">Uncharacterized protein</fullName>
    </submittedName>
</protein>
<sequence length="141" mass="15287">MVVLKSSVGKISIPTGEREVGMQVGNGWGEVGSPCHGACASSEASSEFEAGLNTIHVIWALNSNSDFQVSGFISDRHHTLASRAMLELLKRTACSRTIEEDPNMGRCCIENVPNHRGVRPTHVLPWTVTETECVMSGLEYS</sequence>
<dbReference type="EMBL" id="QPFP01000011">
    <property type="protein sequence ID" value="TEB33992.1"/>
    <property type="molecule type" value="Genomic_DNA"/>
</dbReference>
<dbReference type="Proteomes" id="UP000298030">
    <property type="component" value="Unassembled WGS sequence"/>
</dbReference>
<evidence type="ECO:0000313" key="2">
    <source>
        <dbReference type="Proteomes" id="UP000298030"/>
    </source>
</evidence>